<organism evidence="9 10">
    <name type="scientific">Bifidobacterium lemurum</name>
    <dbReference type="NCBI Taxonomy" id="1603886"/>
    <lineage>
        <taxon>Bacteria</taxon>
        <taxon>Bacillati</taxon>
        <taxon>Actinomycetota</taxon>
        <taxon>Actinomycetes</taxon>
        <taxon>Bifidobacteriales</taxon>
        <taxon>Bifidobacteriaceae</taxon>
        <taxon>Bifidobacterium</taxon>
    </lineage>
</organism>
<comment type="similarity">
    <text evidence="2">Belongs to the acyltransferase 3 family.</text>
</comment>
<evidence type="ECO:0000313" key="9">
    <source>
        <dbReference type="EMBL" id="OZG61777.1"/>
    </source>
</evidence>
<reference evidence="9 10" key="1">
    <citation type="journal article" date="2017" name="BMC Genomics">
        <title>Comparative genomic and phylogenomic analyses of the Bifidobacteriaceae family.</title>
        <authorList>
            <person name="Lugli G.A."/>
            <person name="Milani C."/>
            <person name="Turroni F."/>
            <person name="Duranti S."/>
            <person name="Mancabelli L."/>
            <person name="Mangifesta M."/>
            <person name="Ferrario C."/>
            <person name="Modesto M."/>
            <person name="Mattarelli P."/>
            <person name="Jiri K."/>
            <person name="van Sinderen D."/>
            <person name="Ventura M."/>
        </authorList>
    </citation>
    <scope>NUCLEOTIDE SEQUENCE [LARGE SCALE GENOMIC DNA]</scope>
    <source>
        <strain evidence="9 10">DSM 28807</strain>
    </source>
</reference>
<sequence length="359" mass="40059">MPAAPKQREHSLDVIRAIAIIAVICEHTSSALLTGKAQLLVNTLGTLGVPLFVMLTGYLMLDRSYDSRYLQRFLKHNLLPLVITLEIWNITWFGLSQVIGDSPISFDQVLKVALFMGPTNNGMWFLPMIIGVYLGLPIVSHTIQWLGMHHARTYSLTLLGCAAFFGTIVPTLSELFSFIMPQHIISSQLNMNIFGADVWGNSVWILFLLAGYAVKKGIFSKVNTWAATAVAIVSAVFLVLFHHFALASGLAWDPYYANLFLVITAISSFVVGQRIFTLRFAHARFLVTVTTFISTYSFSVYMLHFWILTVCVACLQSFNMSTGFISFAIIVCICLVGSLAVARILAYLRPLQRWMLLIK</sequence>
<feature type="transmembrane region" description="Helical" evidence="7">
    <location>
        <begin position="324"/>
        <end position="346"/>
    </location>
</feature>
<dbReference type="OrthoDB" id="1072135at2"/>
<evidence type="ECO:0000256" key="1">
    <source>
        <dbReference type="ARBA" id="ARBA00004651"/>
    </source>
</evidence>
<comment type="caution">
    <text evidence="9">The sequence shown here is derived from an EMBL/GenBank/DDBJ whole genome shotgun (WGS) entry which is preliminary data.</text>
</comment>
<keyword evidence="5 7" id="KW-1133">Transmembrane helix</keyword>
<evidence type="ECO:0000256" key="2">
    <source>
        <dbReference type="ARBA" id="ARBA00007400"/>
    </source>
</evidence>
<dbReference type="STRING" id="1603886.GCA_001895165_00687"/>
<evidence type="ECO:0000313" key="10">
    <source>
        <dbReference type="Proteomes" id="UP000216352"/>
    </source>
</evidence>
<proteinExistence type="inferred from homology"/>
<feature type="transmembrane region" description="Helical" evidence="7">
    <location>
        <begin position="124"/>
        <end position="146"/>
    </location>
</feature>
<dbReference type="PANTHER" id="PTHR40074">
    <property type="entry name" value="O-ACETYLTRANSFERASE WECH"/>
    <property type="match status" value="1"/>
</dbReference>
<comment type="subcellular location">
    <subcellularLocation>
        <location evidence="1">Cell membrane</location>
        <topology evidence="1">Multi-pass membrane protein</topology>
    </subcellularLocation>
</comment>
<accession>A0A261FRJ4</accession>
<dbReference type="InterPro" id="IPR002656">
    <property type="entry name" value="Acyl_transf_3_dom"/>
</dbReference>
<dbReference type="EMBL" id="MWWX01000008">
    <property type="protein sequence ID" value="OZG61777.1"/>
    <property type="molecule type" value="Genomic_DNA"/>
</dbReference>
<dbReference type="PANTHER" id="PTHR40074:SF2">
    <property type="entry name" value="O-ACETYLTRANSFERASE WECH"/>
    <property type="match status" value="1"/>
</dbReference>
<feature type="transmembrane region" description="Helical" evidence="7">
    <location>
        <begin position="225"/>
        <end position="244"/>
    </location>
</feature>
<dbReference type="Pfam" id="PF01757">
    <property type="entry name" value="Acyl_transf_3"/>
    <property type="match status" value="1"/>
</dbReference>
<protein>
    <submittedName>
        <fullName evidence="9">Acyltransferase</fullName>
    </submittedName>
</protein>
<gene>
    <name evidence="9" type="ORF">BLEM_1314</name>
</gene>
<keyword evidence="3" id="KW-1003">Cell membrane</keyword>
<feature type="domain" description="Acyltransferase 3" evidence="8">
    <location>
        <begin position="10"/>
        <end position="342"/>
    </location>
</feature>
<dbReference type="AlphaFoldDB" id="A0A261FRJ4"/>
<keyword evidence="4 7" id="KW-0812">Transmembrane</keyword>
<evidence type="ECO:0000256" key="5">
    <source>
        <dbReference type="ARBA" id="ARBA00022989"/>
    </source>
</evidence>
<feature type="transmembrane region" description="Helical" evidence="7">
    <location>
        <begin position="193"/>
        <end position="213"/>
    </location>
</feature>
<feature type="transmembrane region" description="Helical" evidence="7">
    <location>
        <begin position="73"/>
        <end position="95"/>
    </location>
</feature>
<evidence type="ECO:0000256" key="6">
    <source>
        <dbReference type="ARBA" id="ARBA00023136"/>
    </source>
</evidence>
<evidence type="ECO:0000256" key="4">
    <source>
        <dbReference type="ARBA" id="ARBA00022692"/>
    </source>
</evidence>
<dbReference type="Proteomes" id="UP000216352">
    <property type="component" value="Unassembled WGS sequence"/>
</dbReference>
<name>A0A261FRJ4_9BIFI</name>
<keyword evidence="10" id="KW-1185">Reference proteome</keyword>
<dbReference type="GO" id="GO:0009246">
    <property type="term" value="P:enterobacterial common antigen biosynthetic process"/>
    <property type="evidence" value="ECO:0007669"/>
    <property type="project" value="TreeGrafter"/>
</dbReference>
<keyword evidence="9" id="KW-0012">Acyltransferase</keyword>
<keyword evidence="9" id="KW-0808">Transferase</keyword>
<dbReference type="GO" id="GO:0005886">
    <property type="term" value="C:plasma membrane"/>
    <property type="evidence" value="ECO:0007669"/>
    <property type="project" value="UniProtKB-SubCell"/>
</dbReference>
<evidence type="ECO:0000256" key="3">
    <source>
        <dbReference type="ARBA" id="ARBA00022475"/>
    </source>
</evidence>
<feature type="transmembrane region" description="Helical" evidence="7">
    <location>
        <begin position="256"/>
        <end position="277"/>
    </location>
</feature>
<feature type="transmembrane region" description="Helical" evidence="7">
    <location>
        <begin position="12"/>
        <end position="33"/>
    </location>
</feature>
<feature type="transmembrane region" description="Helical" evidence="7">
    <location>
        <begin position="39"/>
        <end position="61"/>
    </location>
</feature>
<evidence type="ECO:0000256" key="7">
    <source>
        <dbReference type="SAM" id="Phobius"/>
    </source>
</evidence>
<keyword evidence="6 7" id="KW-0472">Membrane</keyword>
<dbReference type="RefSeq" id="WP_072724566.1">
    <property type="nucleotide sequence ID" value="NZ_BDIS01000009.1"/>
</dbReference>
<feature type="transmembrane region" description="Helical" evidence="7">
    <location>
        <begin position="153"/>
        <end position="173"/>
    </location>
</feature>
<evidence type="ECO:0000259" key="8">
    <source>
        <dbReference type="Pfam" id="PF01757"/>
    </source>
</evidence>
<dbReference type="GO" id="GO:0016413">
    <property type="term" value="F:O-acetyltransferase activity"/>
    <property type="evidence" value="ECO:0007669"/>
    <property type="project" value="TreeGrafter"/>
</dbReference>